<evidence type="ECO:0000313" key="2">
    <source>
        <dbReference type="Proteomes" id="UP000824890"/>
    </source>
</evidence>
<protein>
    <submittedName>
        <fullName evidence="1">Uncharacterized protein</fullName>
    </submittedName>
</protein>
<dbReference type="Proteomes" id="UP000824890">
    <property type="component" value="Unassembled WGS sequence"/>
</dbReference>
<comment type="caution">
    <text evidence="1">The sequence shown here is derived from an EMBL/GenBank/DDBJ whole genome shotgun (WGS) entry which is preliminary data.</text>
</comment>
<evidence type="ECO:0000313" key="1">
    <source>
        <dbReference type="EMBL" id="KAH0869711.1"/>
    </source>
</evidence>
<name>A0ABQ7YRG9_BRANA</name>
<organism evidence="1 2">
    <name type="scientific">Brassica napus</name>
    <name type="common">Rape</name>
    <dbReference type="NCBI Taxonomy" id="3708"/>
    <lineage>
        <taxon>Eukaryota</taxon>
        <taxon>Viridiplantae</taxon>
        <taxon>Streptophyta</taxon>
        <taxon>Embryophyta</taxon>
        <taxon>Tracheophyta</taxon>
        <taxon>Spermatophyta</taxon>
        <taxon>Magnoliopsida</taxon>
        <taxon>eudicotyledons</taxon>
        <taxon>Gunneridae</taxon>
        <taxon>Pentapetalae</taxon>
        <taxon>rosids</taxon>
        <taxon>malvids</taxon>
        <taxon>Brassicales</taxon>
        <taxon>Brassicaceae</taxon>
        <taxon>Brassiceae</taxon>
        <taxon>Brassica</taxon>
    </lineage>
</organism>
<dbReference type="EMBL" id="JAGKQM010000017">
    <property type="protein sequence ID" value="KAH0869711.1"/>
    <property type="molecule type" value="Genomic_DNA"/>
</dbReference>
<keyword evidence="2" id="KW-1185">Reference proteome</keyword>
<proteinExistence type="predicted"/>
<reference evidence="1 2" key="1">
    <citation type="submission" date="2021-05" db="EMBL/GenBank/DDBJ databases">
        <title>Genome Assembly of Synthetic Allotetraploid Brassica napus Reveals Homoeologous Exchanges between Subgenomes.</title>
        <authorList>
            <person name="Davis J.T."/>
        </authorList>
    </citation>
    <scope>NUCLEOTIDE SEQUENCE [LARGE SCALE GENOMIC DNA]</scope>
    <source>
        <strain evidence="2">cv. Da-Ae</strain>
        <tissue evidence="1">Seedling</tissue>
    </source>
</reference>
<accession>A0ABQ7YRG9</accession>
<sequence>MGRTIGFVAFDGQMTKLTNSRSVTQLIDPGLEDRDQRPVPQCLKDLHFHFPVEAFTFTSSQIISPFPISRIFDRNQRPPIPNFAGKTTTVSNLLHEQGMVITPEMQ</sequence>
<gene>
    <name evidence="1" type="ORF">HID58_076733</name>
</gene>